<evidence type="ECO:0000256" key="10">
    <source>
        <dbReference type="RuleBase" id="RU003826"/>
    </source>
</evidence>
<dbReference type="InterPro" id="IPR013785">
    <property type="entry name" value="Aldolase_TIM"/>
</dbReference>
<evidence type="ECO:0000256" key="1">
    <source>
        <dbReference type="ARBA" id="ARBA00005165"/>
    </source>
</evidence>
<dbReference type="InterPro" id="IPR022998">
    <property type="entry name" value="ThiamineP_synth_TenI"/>
</dbReference>
<dbReference type="EC" id="2.5.1.3" evidence="9"/>
<organism evidence="13 14">
    <name type="scientific">Candidatus Micropelagius thuwalensis</name>
    <dbReference type="NCBI Taxonomy" id="1397666"/>
    <lineage>
        <taxon>Bacteria</taxon>
        <taxon>Pseudomonadati</taxon>
        <taxon>Pseudomonadota</taxon>
        <taxon>Alphaproteobacteria</taxon>
        <taxon>PS1 clade</taxon>
        <taxon>Candidatus Micropelagius</taxon>
    </lineage>
</organism>
<dbReference type="GO" id="GO:0009228">
    <property type="term" value="P:thiamine biosynthetic process"/>
    <property type="evidence" value="ECO:0007669"/>
    <property type="project" value="UniProtKB-KW"/>
</dbReference>
<dbReference type="eggNOG" id="COG0352">
    <property type="taxonomic scope" value="Bacteria"/>
</dbReference>
<feature type="binding site" evidence="9">
    <location>
        <position position="141"/>
    </location>
    <ligand>
        <name>4-amino-2-methyl-5-(diphosphooxymethyl)pyrimidine</name>
        <dbReference type="ChEBI" id="CHEBI:57841"/>
    </ligand>
</feature>
<comment type="function">
    <text evidence="9">Condenses 4-methyl-5-(beta-hydroxyethyl)thiazole monophosphate (THZ-P) and 2-methyl-4-amino-5-hydroxymethyl pyrimidine pyrophosphate (HMP-PP) to form thiamine monophosphate (TMP).</text>
</comment>
<comment type="cofactor">
    <cofactor evidence="9">
        <name>Mg(2+)</name>
        <dbReference type="ChEBI" id="CHEBI:18420"/>
    </cofactor>
    <text evidence="9">Binds 1 Mg(2+) ion per subunit.</text>
</comment>
<feature type="binding site" evidence="9">
    <location>
        <position position="72"/>
    </location>
    <ligand>
        <name>4-amino-2-methyl-5-(diphosphooxymethyl)pyrimidine</name>
        <dbReference type="ChEBI" id="CHEBI:57841"/>
    </ligand>
</feature>
<dbReference type="PATRIC" id="fig|1397666.3.peg.683"/>
<dbReference type="InterPro" id="IPR036206">
    <property type="entry name" value="ThiamineP_synth_sf"/>
</dbReference>
<evidence type="ECO:0000256" key="8">
    <source>
        <dbReference type="ARBA" id="ARBA00047883"/>
    </source>
</evidence>
<dbReference type="UniPathway" id="UPA00060">
    <property type="reaction ID" value="UER00141"/>
</dbReference>
<dbReference type="Proteomes" id="UP000016762">
    <property type="component" value="Unassembled WGS sequence"/>
</dbReference>
<evidence type="ECO:0000313" key="13">
    <source>
        <dbReference type="EMBL" id="ERL47775.1"/>
    </source>
</evidence>
<dbReference type="GO" id="GO:0009229">
    <property type="term" value="P:thiamine diphosphate biosynthetic process"/>
    <property type="evidence" value="ECO:0007669"/>
    <property type="project" value="UniProtKB-UniRule"/>
</dbReference>
<dbReference type="AlphaFoldDB" id="U2WW97"/>
<feature type="binding site" evidence="9">
    <location>
        <position position="92"/>
    </location>
    <ligand>
        <name>Mg(2+)</name>
        <dbReference type="ChEBI" id="CHEBI:18420"/>
    </ligand>
</feature>
<feature type="binding site" evidence="9">
    <location>
        <position position="111"/>
    </location>
    <ligand>
        <name>4-amino-2-methyl-5-(diphosphooxymethyl)pyrimidine</name>
        <dbReference type="ChEBI" id="CHEBI:57841"/>
    </ligand>
</feature>
<feature type="binding site" evidence="9">
    <location>
        <position position="168"/>
    </location>
    <ligand>
        <name>2-[(2R,5Z)-2-carboxy-4-methylthiazol-5(2H)-ylidene]ethyl phosphate</name>
        <dbReference type="ChEBI" id="CHEBI:62899"/>
    </ligand>
</feature>
<keyword evidence="4 9" id="KW-0460">Magnesium</keyword>
<evidence type="ECO:0000256" key="6">
    <source>
        <dbReference type="ARBA" id="ARBA00047334"/>
    </source>
</evidence>
<evidence type="ECO:0000313" key="14">
    <source>
        <dbReference type="Proteomes" id="UP000016762"/>
    </source>
</evidence>
<evidence type="ECO:0000256" key="11">
    <source>
        <dbReference type="RuleBase" id="RU004253"/>
    </source>
</evidence>
<comment type="catalytic activity">
    <reaction evidence="6 9 10">
        <text>4-methyl-5-(2-phosphooxyethyl)-thiazole + 4-amino-2-methyl-5-(diphosphooxymethyl)pyrimidine + H(+) = thiamine phosphate + diphosphate</text>
        <dbReference type="Rhea" id="RHEA:22328"/>
        <dbReference type="ChEBI" id="CHEBI:15378"/>
        <dbReference type="ChEBI" id="CHEBI:33019"/>
        <dbReference type="ChEBI" id="CHEBI:37575"/>
        <dbReference type="ChEBI" id="CHEBI:57841"/>
        <dbReference type="ChEBI" id="CHEBI:58296"/>
        <dbReference type="EC" id="2.5.1.3"/>
    </reaction>
</comment>
<evidence type="ECO:0000256" key="9">
    <source>
        <dbReference type="HAMAP-Rule" id="MF_00097"/>
    </source>
</evidence>
<proteinExistence type="inferred from homology"/>
<keyword evidence="3 9" id="KW-0479">Metal-binding</keyword>
<dbReference type="HAMAP" id="MF_00097">
    <property type="entry name" value="TMP_synthase"/>
    <property type="match status" value="1"/>
</dbReference>
<comment type="caution">
    <text evidence="9">Lacks conserved residue(s) required for the propagation of feature annotation.</text>
</comment>
<gene>
    <name evidence="9" type="primary">thiE</name>
    <name evidence="13" type="ORF">RS24_00755</name>
</gene>
<feature type="binding site" evidence="9">
    <location>
        <begin position="138"/>
        <end position="140"/>
    </location>
    <ligand>
        <name>2-[(2R,5Z)-2-carboxy-4-methylthiazol-5(2H)-ylidene]ethyl phosphate</name>
        <dbReference type="ChEBI" id="CHEBI:62899"/>
    </ligand>
</feature>
<keyword evidence="14" id="KW-1185">Reference proteome</keyword>
<evidence type="ECO:0000256" key="7">
    <source>
        <dbReference type="ARBA" id="ARBA00047851"/>
    </source>
</evidence>
<comment type="catalytic activity">
    <reaction evidence="8 9 10">
        <text>2-[(2R,5Z)-2-carboxy-4-methylthiazol-5(2H)-ylidene]ethyl phosphate + 4-amino-2-methyl-5-(diphosphooxymethyl)pyrimidine + 2 H(+) = thiamine phosphate + CO2 + diphosphate</text>
        <dbReference type="Rhea" id="RHEA:47844"/>
        <dbReference type="ChEBI" id="CHEBI:15378"/>
        <dbReference type="ChEBI" id="CHEBI:16526"/>
        <dbReference type="ChEBI" id="CHEBI:33019"/>
        <dbReference type="ChEBI" id="CHEBI:37575"/>
        <dbReference type="ChEBI" id="CHEBI:57841"/>
        <dbReference type="ChEBI" id="CHEBI:62899"/>
        <dbReference type="EC" id="2.5.1.3"/>
    </reaction>
</comment>
<dbReference type="GO" id="GO:0016829">
    <property type="term" value="F:lyase activity"/>
    <property type="evidence" value="ECO:0007669"/>
    <property type="project" value="UniProtKB-KW"/>
</dbReference>
<evidence type="ECO:0000256" key="5">
    <source>
        <dbReference type="ARBA" id="ARBA00022977"/>
    </source>
</evidence>
<evidence type="ECO:0000256" key="3">
    <source>
        <dbReference type="ARBA" id="ARBA00022723"/>
    </source>
</evidence>
<dbReference type="RefSeq" id="WP_021776792.1">
    <property type="nucleotide sequence ID" value="NZ_AWXE01000001.1"/>
</dbReference>
<evidence type="ECO:0000256" key="4">
    <source>
        <dbReference type="ARBA" id="ARBA00022842"/>
    </source>
</evidence>
<comment type="pathway">
    <text evidence="1 9 11">Cofactor biosynthesis; thiamine diphosphate biosynthesis; thiamine phosphate from 4-amino-2-methyl-5-diphosphomethylpyrimidine and 4-methyl-5-(2-phosphoethyl)-thiazole: step 1/1.</text>
</comment>
<protein>
    <recommendedName>
        <fullName evidence="9">Thiamine-phosphate synthase</fullName>
        <shortName evidence="9">TP synthase</shortName>
        <shortName evidence="9">TPS</shortName>
        <ecNumber evidence="9">2.5.1.3</ecNumber>
    </recommendedName>
    <alternativeName>
        <fullName evidence="9">Thiamine-phosphate pyrophosphorylase</fullName>
        <shortName evidence="9">TMP pyrophosphorylase</shortName>
        <shortName evidence="9">TMP-PPase</shortName>
    </alternativeName>
</protein>
<dbReference type="CDD" id="cd00564">
    <property type="entry name" value="TMP_TenI"/>
    <property type="match status" value="1"/>
</dbReference>
<dbReference type="GO" id="GO:0005737">
    <property type="term" value="C:cytoplasm"/>
    <property type="evidence" value="ECO:0007669"/>
    <property type="project" value="TreeGrafter"/>
</dbReference>
<accession>U2WW97</accession>
<evidence type="ECO:0000256" key="2">
    <source>
        <dbReference type="ARBA" id="ARBA00022679"/>
    </source>
</evidence>
<dbReference type="InterPro" id="IPR034291">
    <property type="entry name" value="TMP_synthase"/>
</dbReference>
<dbReference type="STRING" id="1397666.RS24_00755"/>
<feature type="domain" description="Thiamine phosphate synthase/TenI" evidence="12">
    <location>
        <begin position="5"/>
        <end position="190"/>
    </location>
</feature>
<sequence>MQCRLYLITPPSLDLDSFPDLLDKTLAAGDVACLQLRLKQADETPVADALILQAAETLLPIAHKHDVSLLLNDRPDLALTAGVDGVHIGQDDTPYAEARQILGQDAIIGVTCHDSRHLAMVAGEEGADYVAFGAFFPTSTKTSSTQATPELLTWWQETTELPCVAIGGITTENAPTLVKAGADFLAVSGGVWGYAHGAEEAVRAFNTLFVSTDES</sequence>
<evidence type="ECO:0000259" key="12">
    <source>
        <dbReference type="Pfam" id="PF02581"/>
    </source>
</evidence>
<name>U2WW97_9PROT</name>
<comment type="similarity">
    <text evidence="9 10">Belongs to the thiamine-phosphate synthase family.</text>
</comment>
<feature type="binding site" evidence="9">
    <location>
        <begin position="35"/>
        <end position="39"/>
    </location>
    <ligand>
        <name>4-amino-2-methyl-5-(diphosphooxymethyl)pyrimidine</name>
        <dbReference type="ChEBI" id="CHEBI:57841"/>
    </ligand>
</feature>
<dbReference type="PANTHER" id="PTHR20857">
    <property type="entry name" value="THIAMINE-PHOSPHATE PYROPHOSPHORYLASE"/>
    <property type="match status" value="1"/>
</dbReference>
<comment type="catalytic activity">
    <reaction evidence="7 9 10">
        <text>2-(2-carboxy-4-methylthiazol-5-yl)ethyl phosphate + 4-amino-2-methyl-5-(diphosphooxymethyl)pyrimidine + 2 H(+) = thiamine phosphate + CO2 + diphosphate</text>
        <dbReference type="Rhea" id="RHEA:47848"/>
        <dbReference type="ChEBI" id="CHEBI:15378"/>
        <dbReference type="ChEBI" id="CHEBI:16526"/>
        <dbReference type="ChEBI" id="CHEBI:33019"/>
        <dbReference type="ChEBI" id="CHEBI:37575"/>
        <dbReference type="ChEBI" id="CHEBI:57841"/>
        <dbReference type="ChEBI" id="CHEBI:62890"/>
        <dbReference type="EC" id="2.5.1.3"/>
    </reaction>
</comment>
<comment type="caution">
    <text evidence="13">The sequence shown here is derived from an EMBL/GenBank/DDBJ whole genome shotgun (WGS) entry which is preliminary data.</text>
</comment>
<dbReference type="NCBIfam" id="TIGR00693">
    <property type="entry name" value="thiE"/>
    <property type="match status" value="1"/>
</dbReference>
<dbReference type="OrthoDB" id="7159061at2"/>
<dbReference type="Gene3D" id="3.20.20.70">
    <property type="entry name" value="Aldolase class I"/>
    <property type="match status" value="1"/>
</dbReference>
<dbReference type="GO" id="GO:0004789">
    <property type="term" value="F:thiamine-phosphate diphosphorylase activity"/>
    <property type="evidence" value="ECO:0007669"/>
    <property type="project" value="UniProtKB-UniRule"/>
</dbReference>
<feature type="binding site" evidence="9">
    <location>
        <position position="73"/>
    </location>
    <ligand>
        <name>Mg(2+)</name>
        <dbReference type="ChEBI" id="CHEBI:18420"/>
    </ligand>
</feature>
<dbReference type="GO" id="GO:0000287">
    <property type="term" value="F:magnesium ion binding"/>
    <property type="evidence" value="ECO:0007669"/>
    <property type="project" value="UniProtKB-UniRule"/>
</dbReference>
<keyword evidence="2 9" id="KW-0808">Transferase</keyword>
<keyword evidence="5 9" id="KW-0784">Thiamine biosynthesis</keyword>
<dbReference type="Pfam" id="PF02581">
    <property type="entry name" value="TMP-TENI"/>
    <property type="match status" value="1"/>
</dbReference>
<dbReference type="PANTHER" id="PTHR20857:SF15">
    <property type="entry name" value="THIAMINE-PHOSPHATE SYNTHASE"/>
    <property type="match status" value="1"/>
</dbReference>
<dbReference type="SUPFAM" id="SSF51391">
    <property type="entry name" value="Thiamin phosphate synthase"/>
    <property type="match status" value="1"/>
</dbReference>
<reference evidence="13 14" key="1">
    <citation type="journal article" date="2014" name="FEMS Microbiol. Ecol.">
        <title>Genomic differentiation among two strains of the PS1 clade isolated from geographically separated marine habitats.</title>
        <authorList>
            <person name="Jimenez-Infante F."/>
            <person name="Ngugi D.K."/>
            <person name="Alam I."/>
            <person name="Rashid M."/>
            <person name="Baalawi W."/>
            <person name="Kamau A.A."/>
            <person name="Bajic V.B."/>
            <person name="Stingl U."/>
        </authorList>
    </citation>
    <scope>NUCLEOTIDE SEQUENCE [LARGE SCALE GENOMIC DNA]</scope>
    <source>
        <strain evidence="13 14">RS24</strain>
    </source>
</reference>
<keyword evidence="13" id="KW-0456">Lyase</keyword>
<dbReference type="EMBL" id="AWXE01000001">
    <property type="protein sequence ID" value="ERL47775.1"/>
    <property type="molecule type" value="Genomic_DNA"/>
</dbReference>